<reference evidence="6" key="3">
    <citation type="submission" date="2022-10" db="EMBL/GenBank/DDBJ databases">
        <title>Human gut microbiome strain richness.</title>
        <authorList>
            <person name="Chen-Liaw A."/>
        </authorList>
    </citation>
    <scope>NUCLEOTIDE SEQUENCE</scope>
    <source>
        <strain evidence="6">BSD2780120875st1_E1_BSD2780120875_150330</strain>
        <strain evidence="7">RTP21484st1_H8_RTP21484_190118</strain>
    </source>
</reference>
<dbReference type="EMBL" id="VWGP01000019">
    <property type="protein sequence ID" value="KAA4529867.1"/>
    <property type="molecule type" value="Genomic_DNA"/>
</dbReference>
<organism evidence="9 13">
    <name type="scientific">Bacteroides ovatus</name>
    <dbReference type="NCBI Taxonomy" id="28116"/>
    <lineage>
        <taxon>Bacteria</taxon>
        <taxon>Pseudomonadati</taxon>
        <taxon>Bacteroidota</taxon>
        <taxon>Bacteroidia</taxon>
        <taxon>Bacteroidales</taxon>
        <taxon>Bacteroidaceae</taxon>
        <taxon>Bacteroides</taxon>
    </lineage>
</organism>
<dbReference type="AlphaFoldDB" id="A0A139LHI7"/>
<name>A0A139LHI7_BACOV</name>
<dbReference type="Proteomes" id="UP000283329">
    <property type="component" value="Unassembled WGS sequence"/>
</dbReference>
<dbReference type="EMBL" id="JAQQPO010000024">
    <property type="protein sequence ID" value="MDC7960215.1"/>
    <property type="molecule type" value="Genomic_DNA"/>
</dbReference>
<evidence type="ECO:0000313" key="5">
    <source>
        <dbReference type="EMBL" id="KAA4663750.1"/>
    </source>
</evidence>
<protein>
    <submittedName>
        <fullName evidence="9">Uncharacterized protein</fullName>
    </submittedName>
</protein>
<evidence type="ECO:0000313" key="13">
    <source>
        <dbReference type="Proteomes" id="UP000286031"/>
    </source>
</evidence>
<dbReference type="Proteomes" id="UP000266492">
    <property type="component" value="Unassembled WGS sequence"/>
</dbReference>
<sequence length="317" mass="36809">MSIGEILLRSRYQPLKRVLSYDVFNTGFNGWMTLMPNFTEYPDFDVPKTLVNKDQWPPVMLSSATFRYPGTHGAMSGTYSLKLSTRPVAAPYTEIPAEGCLGHAIKRLSFSRPGCKYLQIECWFTYTAEQDVVDGGDRPQPGLHESSIRDFGMGFDVQEGGKRYHVGIRYLNAVDGKLMQKWQYEHSNEDITDRDWAYGLDGDWCKRGVDPWWFGRRYPNGDHDGFKDLKDGHQKLIYNETDCKLNWQYMRLKLDTELREYVEFQCQDKIWDMRGIAADTVDGYGRIDNLINPLFWVGTDTNRRVFFYIDSVVVSQE</sequence>
<evidence type="ECO:0000313" key="14">
    <source>
        <dbReference type="Proteomes" id="UP000323717"/>
    </source>
</evidence>
<dbReference type="Proteomes" id="UP000473905">
    <property type="component" value="Unassembled WGS sequence"/>
</dbReference>
<dbReference type="EMBL" id="QRVZ01000016">
    <property type="protein sequence ID" value="RGS81605.1"/>
    <property type="molecule type" value="Genomic_DNA"/>
</dbReference>
<dbReference type="Proteomes" id="UP000435985">
    <property type="component" value="Unassembled WGS sequence"/>
</dbReference>
<dbReference type="EMBL" id="VWLX01000009">
    <property type="protein sequence ID" value="KAA3804296.1"/>
    <property type="molecule type" value="Genomic_DNA"/>
</dbReference>
<evidence type="ECO:0000313" key="18">
    <source>
        <dbReference type="Proteomes" id="UP000478493"/>
    </source>
</evidence>
<evidence type="ECO:0000313" key="9">
    <source>
        <dbReference type="EMBL" id="RGX09059.1"/>
    </source>
</evidence>
<dbReference type="EMBL" id="JAQNZF010000010">
    <property type="protein sequence ID" value="MDC2742614.1"/>
    <property type="molecule type" value="Genomic_DNA"/>
</dbReference>
<dbReference type="Proteomes" id="UP000286031">
    <property type="component" value="Unassembled WGS sequence"/>
</dbReference>
<evidence type="ECO:0000313" key="8">
    <source>
        <dbReference type="EMBL" id="RGS81605.1"/>
    </source>
</evidence>
<dbReference type="Proteomes" id="UP001219389">
    <property type="component" value="Unassembled WGS sequence"/>
</dbReference>
<evidence type="ECO:0000313" key="10">
    <source>
        <dbReference type="EMBL" id="RHH45303.1"/>
    </source>
</evidence>
<dbReference type="Proteomes" id="UP000323717">
    <property type="component" value="Unassembled WGS sequence"/>
</dbReference>
<dbReference type="EMBL" id="VWFO01000015">
    <property type="protein sequence ID" value="KAA4663750.1"/>
    <property type="molecule type" value="Genomic_DNA"/>
</dbReference>
<dbReference type="EMBL" id="VWLE01000514">
    <property type="protein sequence ID" value="KAA3939572.1"/>
    <property type="molecule type" value="Genomic_DNA"/>
</dbReference>
<reference evidence="11 12" key="1">
    <citation type="submission" date="2018-08" db="EMBL/GenBank/DDBJ databases">
        <title>A genome reference for cultivated species of the human gut microbiota.</title>
        <authorList>
            <person name="Zou Y."/>
            <person name="Xue W."/>
            <person name="Luo G."/>
        </authorList>
    </citation>
    <scope>NUCLEOTIDE SEQUENCE [LARGE SCALE GENOMIC DNA]</scope>
    <source>
        <strain evidence="9 13">AF04-46</strain>
        <strain evidence="8 11">AF20-9LB</strain>
        <strain evidence="10 12">AM17-48</strain>
    </source>
</reference>
<evidence type="ECO:0000313" key="16">
    <source>
        <dbReference type="Proteomes" id="UP000460135"/>
    </source>
</evidence>
<evidence type="ECO:0000313" key="6">
    <source>
        <dbReference type="EMBL" id="MDC2742614.1"/>
    </source>
</evidence>
<reference evidence="14 15" key="2">
    <citation type="journal article" date="2019" name="Nat. Med.">
        <title>A library of human gut bacterial isolates paired with longitudinal multiomics data enables mechanistic microbiome research.</title>
        <authorList>
            <person name="Poyet M."/>
            <person name="Groussin M."/>
            <person name="Gibbons S.M."/>
            <person name="Avila-Pacheco J."/>
            <person name="Jiang X."/>
            <person name="Kearney S.M."/>
            <person name="Perrotta A.R."/>
            <person name="Berdy B."/>
            <person name="Zhao S."/>
            <person name="Lieberman T.D."/>
            <person name="Swanson P.K."/>
            <person name="Smith M."/>
            <person name="Roesemann S."/>
            <person name="Alexander J.E."/>
            <person name="Rich S.A."/>
            <person name="Livny J."/>
            <person name="Vlamakis H."/>
            <person name="Clish C."/>
            <person name="Bullock K."/>
            <person name="Deik A."/>
            <person name="Scott J."/>
            <person name="Pierce K.A."/>
            <person name="Xavier R.J."/>
            <person name="Alm E.J."/>
        </authorList>
    </citation>
    <scope>NUCLEOTIDE SEQUENCE [LARGE SCALE GENOMIC DNA]</scope>
    <source>
        <strain evidence="3 17">BIOML-A134</strain>
        <strain evidence="5 15">BIOML-A14</strain>
        <strain evidence="2 14">BIOML-A163</strain>
        <strain evidence="1 16">BIOML-A183</strain>
        <strain evidence="4 18">BIOML-A41</strain>
    </source>
</reference>
<dbReference type="EMBL" id="QSBI01000017">
    <property type="protein sequence ID" value="RGX09059.1"/>
    <property type="molecule type" value="Genomic_DNA"/>
</dbReference>
<evidence type="ECO:0000313" key="3">
    <source>
        <dbReference type="EMBL" id="KAA4092070.1"/>
    </source>
</evidence>
<dbReference type="Proteomes" id="UP001215078">
    <property type="component" value="Unassembled WGS sequence"/>
</dbReference>
<accession>A0A139LHI7</accession>
<evidence type="ECO:0000313" key="12">
    <source>
        <dbReference type="Proteomes" id="UP000283329"/>
    </source>
</evidence>
<evidence type="ECO:0000313" key="7">
    <source>
        <dbReference type="EMBL" id="MDC7960215.1"/>
    </source>
</evidence>
<keyword evidence="17" id="KW-1185">Reference proteome</keyword>
<dbReference type="Pfam" id="PF20562">
    <property type="entry name" value="DUF6772"/>
    <property type="match status" value="1"/>
</dbReference>
<proteinExistence type="predicted"/>
<comment type="caution">
    <text evidence="9">The sequence shown here is derived from an EMBL/GenBank/DDBJ whole genome shotgun (WGS) entry which is preliminary data.</text>
</comment>
<evidence type="ECO:0000313" key="15">
    <source>
        <dbReference type="Proteomes" id="UP000435985"/>
    </source>
</evidence>
<dbReference type="RefSeq" id="WP_004304775.1">
    <property type="nucleotide sequence ID" value="NZ_BAABYV010000001.1"/>
</dbReference>
<evidence type="ECO:0000313" key="2">
    <source>
        <dbReference type="EMBL" id="KAA3939572.1"/>
    </source>
</evidence>
<evidence type="ECO:0000313" key="17">
    <source>
        <dbReference type="Proteomes" id="UP000473905"/>
    </source>
</evidence>
<evidence type="ECO:0000313" key="11">
    <source>
        <dbReference type="Proteomes" id="UP000266492"/>
    </source>
</evidence>
<evidence type="ECO:0000313" key="1">
    <source>
        <dbReference type="EMBL" id="KAA3804296.1"/>
    </source>
</evidence>
<evidence type="ECO:0000313" key="4">
    <source>
        <dbReference type="EMBL" id="KAA4529867.1"/>
    </source>
</evidence>
<gene>
    <name evidence="10" type="ORF">DW206_13165</name>
    <name evidence="9" type="ORF">DWV35_13910</name>
    <name evidence="8" type="ORF">DWX70_18230</name>
    <name evidence="4" type="ORF">F3B85_20875</name>
    <name evidence="5" type="ORF">F3B98_13320</name>
    <name evidence="3" type="ORF">F3D66_22085</name>
    <name evidence="2" type="ORF">F3D71_24150</name>
    <name evidence="1" type="ORF">F3F51_13700</name>
    <name evidence="6" type="ORF">PO382_10300</name>
    <name evidence="7" type="ORF">PQ628_18595</name>
</gene>
<dbReference type="InterPro" id="IPR046663">
    <property type="entry name" value="DUF6772"/>
</dbReference>
<dbReference type="EMBL" id="QRJR01000010">
    <property type="protein sequence ID" value="RHH45303.1"/>
    <property type="molecule type" value="Genomic_DNA"/>
</dbReference>
<dbReference type="Proteomes" id="UP000460135">
    <property type="component" value="Unassembled WGS sequence"/>
</dbReference>
<dbReference type="EMBL" id="VWKB01000034">
    <property type="protein sequence ID" value="KAA4092070.1"/>
    <property type="molecule type" value="Genomic_DNA"/>
</dbReference>
<dbReference type="Proteomes" id="UP000478493">
    <property type="component" value="Unassembled WGS sequence"/>
</dbReference>